<keyword evidence="12" id="KW-1185">Reference proteome</keyword>
<keyword evidence="9" id="KW-0119">Carbohydrate metabolism</keyword>
<dbReference type="NCBIfam" id="TIGR01179">
    <property type="entry name" value="galE"/>
    <property type="match status" value="1"/>
</dbReference>
<comment type="similarity">
    <text evidence="9">Belongs to the NAD(P)-dependent epimerase/dehydratase family.</text>
</comment>
<protein>
    <recommendedName>
        <fullName evidence="9">UDP-glucose 4-epimerase</fullName>
        <ecNumber evidence="9">5.1.3.2</ecNumber>
    </recommendedName>
</protein>
<evidence type="ECO:0000256" key="4">
    <source>
        <dbReference type="ARBA" id="ARBA00002760"/>
    </source>
</evidence>
<keyword evidence="6 9" id="KW-0520">NAD</keyword>
<dbReference type="GO" id="GO:0003978">
    <property type="term" value="F:UDP-glucose 4-epimerase activity"/>
    <property type="evidence" value="ECO:0007669"/>
    <property type="project" value="UniProtKB-UniRule"/>
</dbReference>
<dbReference type="PANTHER" id="PTHR43725">
    <property type="entry name" value="UDP-GLUCOSE 4-EPIMERASE"/>
    <property type="match status" value="1"/>
</dbReference>
<comment type="function">
    <text evidence="4">Catalyzes two distinct but analogous reactions: the reversible epimerization of UDP-glucose to UDP-galactose and the reversible epimerization of UDP-N-acetylglucosamine to UDP-N-acetylgalactosamine. The reaction with UDP-Gal plays a critical role in the Leloir pathway of galactose catabolism in which galactose is converted to the glycolytic intermediate glucose 6-phosphate. It contributes to the catabolism of dietary galactose and enables the endogenous biosynthesis of both UDP-Gal and UDP-GalNAc when exogenous sources are limited. Both UDP-sugar interconversions are important in the synthesis of glycoproteins and glycolipids.</text>
</comment>
<evidence type="ECO:0000313" key="11">
    <source>
        <dbReference type="EMBL" id="CAH1253435.1"/>
    </source>
</evidence>
<dbReference type="Pfam" id="PF16363">
    <property type="entry name" value="GDP_Man_Dehyd"/>
    <property type="match status" value="1"/>
</dbReference>
<reference evidence="11" key="1">
    <citation type="submission" date="2022-01" db="EMBL/GenBank/DDBJ databases">
        <authorList>
            <person name="Braso-Vives M."/>
        </authorList>
    </citation>
    <scope>NUCLEOTIDE SEQUENCE</scope>
</reference>
<keyword evidence="7" id="KW-0299">Galactose metabolism</keyword>
<dbReference type="GO" id="GO:0005829">
    <property type="term" value="C:cytosol"/>
    <property type="evidence" value="ECO:0007669"/>
    <property type="project" value="TreeGrafter"/>
</dbReference>
<comment type="pathway">
    <text evidence="5 9">Carbohydrate metabolism; galactose metabolism.</text>
</comment>
<evidence type="ECO:0000256" key="7">
    <source>
        <dbReference type="ARBA" id="ARBA00023144"/>
    </source>
</evidence>
<sequence length="388" mass="42087">MWVLSSENPCGRCRSQVVTFPARASARLGGEIPVRELHHTDPEVKKMPGKQVLVTGGAGYIGSHTVVEMVAAGFSPVVMDNLSNACPESLKRVEAITGTSIPFYSADLLDKPALQAIFDKHDIEAVVHFAGLKAVGESVAKPLSYYKVNVGGTTNLLEVMLEKGVYNFVFSSSATVYGEPQFLPITESHPAGACINPYGRSKYVIEEILKDLSIAEKDLKVVLLRYFNPIGAHKSGTIGEDPSGIPNNLLPYVSQVAVGRRPELSVYGSDYDTVDGTGVRDYVHVVDLALGHIAALKKLNDISGCKIYNLGTGTGYSVLQVVEAFEKASGKKVPYKIVDRRAGDSASVYADPSLAEKELGWKAERGLTEMCEDCWRWQSQNPQGFKKD</sequence>
<comment type="cofactor">
    <cofactor evidence="3 9">
        <name>NAD(+)</name>
        <dbReference type="ChEBI" id="CHEBI:57540"/>
    </cofactor>
</comment>
<gene>
    <name evidence="11" type="primary">GALE</name>
    <name evidence="11" type="ORF">BLAG_LOCUS13223</name>
</gene>
<evidence type="ECO:0000256" key="2">
    <source>
        <dbReference type="ARBA" id="ARBA00000083"/>
    </source>
</evidence>
<dbReference type="EMBL" id="OV696687">
    <property type="protein sequence ID" value="CAH1253435.1"/>
    <property type="molecule type" value="Genomic_DNA"/>
</dbReference>
<keyword evidence="8 9" id="KW-0413">Isomerase</keyword>
<dbReference type="Gene3D" id="3.90.25.10">
    <property type="entry name" value="UDP-galactose 4-epimerase, domain 1"/>
    <property type="match status" value="1"/>
</dbReference>
<dbReference type="GO" id="GO:0033499">
    <property type="term" value="P:galactose catabolic process via UDP-galactose, Leloir pathway"/>
    <property type="evidence" value="ECO:0007669"/>
    <property type="project" value="TreeGrafter"/>
</dbReference>
<evidence type="ECO:0000256" key="8">
    <source>
        <dbReference type="ARBA" id="ARBA00023235"/>
    </source>
</evidence>
<name>A0A8J9ZHL6_BRALA</name>
<dbReference type="InterPro" id="IPR036291">
    <property type="entry name" value="NAD(P)-bd_dom_sf"/>
</dbReference>
<accession>A0A8J9ZHL6</accession>
<dbReference type="PRINTS" id="PR01713">
    <property type="entry name" value="NUCEPIMERASE"/>
</dbReference>
<dbReference type="NCBIfam" id="NF007956">
    <property type="entry name" value="PRK10675.1"/>
    <property type="match status" value="1"/>
</dbReference>
<dbReference type="CDD" id="cd05247">
    <property type="entry name" value="UDP_G4E_1_SDR_e"/>
    <property type="match status" value="1"/>
</dbReference>
<proteinExistence type="inferred from homology"/>
<dbReference type="UniPathway" id="UPA00214"/>
<comment type="catalytic activity">
    <reaction evidence="1">
        <text>UDP-N-acetyl-alpha-D-glucosamine = UDP-N-acetyl-alpha-D-galactosamine</text>
        <dbReference type="Rhea" id="RHEA:20517"/>
        <dbReference type="ChEBI" id="CHEBI:57705"/>
        <dbReference type="ChEBI" id="CHEBI:67138"/>
        <dbReference type="EC" id="5.1.3.7"/>
    </reaction>
</comment>
<evidence type="ECO:0000256" key="1">
    <source>
        <dbReference type="ARBA" id="ARBA00000014"/>
    </source>
</evidence>
<evidence type="ECO:0000256" key="6">
    <source>
        <dbReference type="ARBA" id="ARBA00023027"/>
    </source>
</evidence>
<dbReference type="OrthoDB" id="9402762at2759"/>
<dbReference type="InterPro" id="IPR005886">
    <property type="entry name" value="UDP_G4E"/>
</dbReference>
<comment type="catalytic activity">
    <reaction evidence="2 9">
        <text>UDP-alpha-D-glucose = UDP-alpha-D-galactose</text>
        <dbReference type="Rhea" id="RHEA:22168"/>
        <dbReference type="ChEBI" id="CHEBI:58885"/>
        <dbReference type="ChEBI" id="CHEBI:66914"/>
        <dbReference type="EC" id="5.1.3.2"/>
    </reaction>
</comment>
<dbReference type="Gene3D" id="3.40.50.720">
    <property type="entry name" value="NAD(P)-binding Rossmann-like Domain"/>
    <property type="match status" value="1"/>
</dbReference>
<dbReference type="GO" id="GO:0003974">
    <property type="term" value="F:UDP-N-acetylglucosamine 4-epimerase activity"/>
    <property type="evidence" value="ECO:0007669"/>
    <property type="project" value="UniProtKB-EC"/>
</dbReference>
<evidence type="ECO:0000256" key="3">
    <source>
        <dbReference type="ARBA" id="ARBA00001911"/>
    </source>
</evidence>
<dbReference type="Proteomes" id="UP000838412">
    <property type="component" value="Chromosome 2"/>
</dbReference>
<dbReference type="InterPro" id="IPR016040">
    <property type="entry name" value="NAD(P)-bd_dom"/>
</dbReference>
<evidence type="ECO:0000256" key="5">
    <source>
        <dbReference type="ARBA" id="ARBA00004947"/>
    </source>
</evidence>
<evidence type="ECO:0000313" key="12">
    <source>
        <dbReference type="Proteomes" id="UP000838412"/>
    </source>
</evidence>
<dbReference type="EC" id="5.1.3.2" evidence="9"/>
<evidence type="ECO:0000256" key="9">
    <source>
        <dbReference type="RuleBase" id="RU366046"/>
    </source>
</evidence>
<feature type="domain" description="NAD(P)-binding" evidence="10">
    <location>
        <begin position="53"/>
        <end position="373"/>
    </location>
</feature>
<dbReference type="SUPFAM" id="SSF51735">
    <property type="entry name" value="NAD(P)-binding Rossmann-fold domains"/>
    <property type="match status" value="1"/>
</dbReference>
<organism evidence="11 12">
    <name type="scientific">Branchiostoma lanceolatum</name>
    <name type="common">Common lancelet</name>
    <name type="synonym">Amphioxus lanceolatum</name>
    <dbReference type="NCBI Taxonomy" id="7740"/>
    <lineage>
        <taxon>Eukaryota</taxon>
        <taxon>Metazoa</taxon>
        <taxon>Chordata</taxon>
        <taxon>Cephalochordata</taxon>
        <taxon>Leptocardii</taxon>
        <taxon>Amphioxiformes</taxon>
        <taxon>Branchiostomatidae</taxon>
        <taxon>Branchiostoma</taxon>
    </lineage>
</organism>
<dbReference type="PANTHER" id="PTHR43725:SF47">
    <property type="entry name" value="UDP-GLUCOSE 4-EPIMERASE"/>
    <property type="match status" value="1"/>
</dbReference>
<evidence type="ECO:0000259" key="10">
    <source>
        <dbReference type="Pfam" id="PF16363"/>
    </source>
</evidence>
<dbReference type="AlphaFoldDB" id="A0A8J9ZHL6"/>
<comment type="subunit">
    <text evidence="9">Homodimer.</text>
</comment>